<feature type="domain" description="ER-bound oxygenase mpaB/mpaB'/Rubber oxygenase catalytic" evidence="2">
    <location>
        <begin position="119"/>
        <end position="338"/>
    </location>
</feature>
<evidence type="ECO:0000313" key="4">
    <source>
        <dbReference type="Proteomes" id="UP000053958"/>
    </source>
</evidence>
<evidence type="ECO:0000313" key="3">
    <source>
        <dbReference type="EMBL" id="KKA19546.1"/>
    </source>
</evidence>
<feature type="transmembrane region" description="Helical" evidence="1">
    <location>
        <begin position="341"/>
        <end position="360"/>
    </location>
</feature>
<dbReference type="GeneID" id="25318770"/>
<dbReference type="STRING" id="1408163.A0A0F4YNW3"/>
<evidence type="ECO:0000259" key="2">
    <source>
        <dbReference type="Pfam" id="PF09995"/>
    </source>
</evidence>
<gene>
    <name evidence="3" type="ORF">T310_6468</name>
</gene>
<keyword evidence="1" id="KW-0812">Transmembrane</keyword>
<proteinExistence type="predicted"/>
<dbReference type="GO" id="GO:0016491">
    <property type="term" value="F:oxidoreductase activity"/>
    <property type="evidence" value="ECO:0007669"/>
    <property type="project" value="InterPro"/>
</dbReference>
<dbReference type="OrthoDB" id="6361347at2759"/>
<evidence type="ECO:0000256" key="1">
    <source>
        <dbReference type="SAM" id="Phobius"/>
    </source>
</evidence>
<organism evidence="3 4">
    <name type="scientific">Rasamsonia emersonii (strain ATCC 16479 / CBS 393.64 / IMI 116815)</name>
    <dbReference type="NCBI Taxonomy" id="1408163"/>
    <lineage>
        <taxon>Eukaryota</taxon>
        <taxon>Fungi</taxon>
        <taxon>Dikarya</taxon>
        <taxon>Ascomycota</taxon>
        <taxon>Pezizomycotina</taxon>
        <taxon>Eurotiomycetes</taxon>
        <taxon>Eurotiomycetidae</taxon>
        <taxon>Eurotiales</taxon>
        <taxon>Trichocomaceae</taxon>
        <taxon>Rasamsonia</taxon>
    </lineage>
</organism>
<dbReference type="InterPro" id="IPR018713">
    <property type="entry name" value="MPAB/Lcp_cat_dom"/>
</dbReference>
<dbReference type="Pfam" id="PF09995">
    <property type="entry name" value="MPAB_Lcp_cat"/>
    <property type="match status" value="1"/>
</dbReference>
<keyword evidence="4" id="KW-1185">Reference proteome</keyword>
<protein>
    <recommendedName>
        <fullName evidence="2">ER-bound oxygenase mpaB/mpaB'/Rubber oxygenase catalytic domain-containing protein</fullName>
    </recommendedName>
</protein>
<dbReference type="PANTHER" id="PTHR37539">
    <property type="entry name" value="SECRETED PROTEIN-RELATED"/>
    <property type="match status" value="1"/>
</dbReference>
<accession>A0A0F4YNW3</accession>
<dbReference type="PANTHER" id="PTHR37539:SF1">
    <property type="entry name" value="ER-BOUND OXYGENASE MPAB_MPAB'_RUBBER OXYGENASE CATALYTIC DOMAIN-CONTAINING PROTEIN"/>
    <property type="match status" value="1"/>
</dbReference>
<reference evidence="3 4" key="1">
    <citation type="submission" date="2015-04" db="EMBL/GenBank/DDBJ databases">
        <authorList>
            <person name="Heijne W.H."/>
            <person name="Fedorova N.D."/>
            <person name="Nierman W.C."/>
            <person name="Vollebregt A.W."/>
            <person name="Zhao Z."/>
            <person name="Wu L."/>
            <person name="Kumar M."/>
            <person name="Stam H."/>
            <person name="van den Berg M.A."/>
            <person name="Pel H.J."/>
        </authorList>
    </citation>
    <scope>NUCLEOTIDE SEQUENCE [LARGE SCALE GENOMIC DNA]</scope>
    <source>
        <strain evidence="3 4">CBS 393.64</strain>
    </source>
</reference>
<dbReference type="Proteomes" id="UP000053958">
    <property type="component" value="Unassembled WGS sequence"/>
</dbReference>
<dbReference type="InterPro" id="IPR037473">
    <property type="entry name" value="Lcp-like"/>
</dbReference>
<dbReference type="AlphaFoldDB" id="A0A0F4YNW3"/>
<comment type="caution">
    <text evidence="3">The sequence shown here is derived from an EMBL/GenBank/DDBJ whole genome shotgun (WGS) entry which is preliminary data.</text>
</comment>
<sequence length="478" mass="54737">MDWFFPVWKNSGETRTYWGRTIRWTPLHPSAEVLHRLKFTYDSLADDCLERLNAISPPKRRMAGENVERDLYALLRDNASKDDRLRELWDQVNTVPDWVDWEQIERGQEIFYRYGMANLSALPFQSLIGGMGAGRIAEVLVRTGGFSPKVARRRLFETTQYVLEVTRSLDSIKPGGDGHASSVRVRLLHAAVRQHITKLAQRIPDYWDMERFGVPVNDLDCITTICAFSTVVIYLGLPRQGIWLTDQEIADYVALWRLVGYYLGTPTEPFDNAEKARAWMESILISELQPTETSQVLARNILLSLDNNYPLYASREFMEALVRWMNGNELSERLGMRKTCMFYWILVAGYCMFIVTMSYVQKIFPNVDKNLISIRRKSYYRLIMDEKHGLGKETKFNFKYAGENTLDSLRLGETVSRNGKKRGIETTAYIGLMIAGILMAIVGSLATLLLGNPYVKQALLSIGQQTGAYTARLKIMLA</sequence>
<name>A0A0F4YNW3_RASE3</name>
<dbReference type="RefSeq" id="XP_013326158.1">
    <property type="nucleotide sequence ID" value="XM_013470704.1"/>
</dbReference>
<keyword evidence="1" id="KW-1133">Transmembrane helix</keyword>
<keyword evidence="1" id="KW-0472">Membrane</keyword>
<feature type="transmembrane region" description="Helical" evidence="1">
    <location>
        <begin position="427"/>
        <end position="450"/>
    </location>
</feature>
<dbReference type="EMBL" id="LASV01000338">
    <property type="protein sequence ID" value="KKA19546.1"/>
    <property type="molecule type" value="Genomic_DNA"/>
</dbReference>